<dbReference type="AlphaFoldDB" id="A0A820VTI2"/>
<evidence type="ECO:0000256" key="1">
    <source>
        <dbReference type="SAM" id="MobiDB-lite"/>
    </source>
</evidence>
<proteinExistence type="predicted"/>
<protein>
    <submittedName>
        <fullName evidence="2">Uncharacterized protein</fullName>
    </submittedName>
</protein>
<feature type="compositionally biased region" description="Low complexity" evidence="1">
    <location>
        <begin position="67"/>
        <end position="77"/>
    </location>
</feature>
<feature type="compositionally biased region" description="Polar residues" evidence="1">
    <location>
        <begin position="1"/>
        <end position="36"/>
    </location>
</feature>
<sequence length="134" mass="14990">GNTTDDTTKTVESQPLQSTITVESQQAQSTITVEQNISKENHVNEDESSDINVSALYIVEEEETEENVSSVSVAASTDSRGEKRSHEENATILDNRKKHSRGSLSVPYSTFSEKAKECLSLQAQVTYFQEEWMR</sequence>
<evidence type="ECO:0000313" key="3">
    <source>
        <dbReference type="Proteomes" id="UP000663866"/>
    </source>
</evidence>
<keyword evidence="3" id="KW-1185">Reference proteome</keyword>
<dbReference type="EMBL" id="CAJOBG010054043">
    <property type="protein sequence ID" value="CAF4505777.1"/>
    <property type="molecule type" value="Genomic_DNA"/>
</dbReference>
<name>A0A820VTI2_9BILA</name>
<comment type="caution">
    <text evidence="2">The sequence shown here is derived from an EMBL/GenBank/DDBJ whole genome shotgun (WGS) entry which is preliminary data.</text>
</comment>
<feature type="region of interest" description="Disordered" evidence="1">
    <location>
        <begin position="1"/>
        <end position="48"/>
    </location>
</feature>
<feature type="compositionally biased region" description="Basic and acidic residues" evidence="1">
    <location>
        <begin position="79"/>
        <end position="89"/>
    </location>
</feature>
<reference evidence="2" key="1">
    <citation type="submission" date="2021-02" db="EMBL/GenBank/DDBJ databases">
        <authorList>
            <person name="Nowell W R."/>
        </authorList>
    </citation>
    <scope>NUCLEOTIDE SEQUENCE</scope>
</reference>
<feature type="non-terminal residue" evidence="2">
    <location>
        <position position="134"/>
    </location>
</feature>
<feature type="region of interest" description="Disordered" evidence="1">
    <location>
        <begin position="62"/>
        <end position="105"/>
    </location>
</feature>
<dbReference type="Proteomes" id="UP000663866">
    <property type="component" value="Unassembled WGS sequence"/>
</dbReference>
<organism evidence="2 3">
    <name type="scientific">Rotaria magnacalcarata</name>
    <dbReference type="NCBI Taxonomy" id="392030"/>
    <lineage>
        <taxon>Eukaryota</taxon>
        <taxon>Metazoa</taxon>
        <taxon>Spiralia</taxon>
        <taxon>Gnathifera</taxon>
        <taxon>Rotifera</taxon>
        <taxon>Eurotatoria</taxon>
        <taxon>Bdelloidea</taxon>
        <taxon>Philodinida</taxon>
        <taxon>Philodinidae</taxon>
        <taxon>Rotaria</taxon>
    </lineage>
</organism>
<feature type="non-terminal residue" evidence="2">
    <location>
        <position position="1"/>
    </location>
</feature>
<accession>A0A820VTI2</accession>
<gene>
    <name evidence="2" type="ORF">OVN521_LOCUS41018</name>
</gene>
<evidence type="ECO:0000313" key="2">
    <source>
        <dbReference type="EMBL" id="CAF4505777.1"/>
    </source>
</evidence>